<evidence type="ECO:0000313" key="3">
    <source>
        <dbReference type="EMBL" id="CUH61723.1"/>
    </source>
</evidence>
<organism evidence="3 4">
    <name type="scientific">Thalassobacter stenotrophicus</name>
    <dbReference type="NCBI Taxonomy" id="266809"/>
    <lineage>
        <taxon>Bacteria</taxon>
        <taxon>Pseudomonadati</taxon>
        <taxon>Pseudomonadota</taxon>
        <taxon>Alphaproteobacteria</taxon>
        <taxon>Rhodobacterales</taxon>
        <taxon>Roseobacteraceae</taxon>
        <taxon>Thalassobacter</taxon>
    </lineage>
</organism>
<feature type="region of interest" description="Disordered" evidence="1">
    <location>
        <begin position="84"/>
        <end position="120"/>
    </location>
</feature>
<proteinExistence type="predicted"/>
<accession>A0A0P1F251</accession>
<evidence type="ECO:0000256" key="1">
    <source>
        <dbReference type="SAM" id="MobiDB-lite"/>
    </source>
</evidence>
<dbReference type="Pfam" id="PF11306">
    <property type="entry name" value="DUF3108"/>
    <property type="match status" value="1"/>
</dbReference>
<dbReference type="EMBL" id="CYRX01000033">
    <property type="protein sequence ID" value="CUH61723.1"/>
    <property type="molecule type" value="Genomic_DNA"/>
</dbReference>
<dbReference type="RefSeq" id="WP_058124374.1">
    <property type="nucleotide sequence ID" value="NZ_CYRX01000033.1"/>
</dbReference>
<reference evidence="3 4" key="1">
    <citation type="submission" date="2015-09" db="EMBL/GenBank/DDBJ databases">
        <authorList>
            <consortium name="Swine Surveillance"/>
        </authorList>
    </citation>
    <scope>NUCLEOTIDE SEQUENCE [LARGE SCALE GENOMIC DNA]</scope>
    <source>
        <strain evidence="3 4">CECT 5294</strain>
    </source>
</reference>
<feature type="signal peptide" evidence="2">
    <location>
        <begin position="1"/>
        <end position="20"/>
    </location>
</feature>
<protein>
    <recommendedName>
        <fullName evidence="5">DUF3108 domain-containing protein</fullName>
    </recommendedName>
</protein>
<gene>
    <name evidence="3" type="ORF">THS5294_03035</name>
</gene>
<dbReference type="InterPro" id="IPR021457">
    <property type="entry name" value="DUF3108"/>
</dbReference>
<feature type="chain" id="PRO_5006062187" description="DUF3108 domain-containing protein" evidence="2">
    <location>
        <begin position="21"/>
        <end position="238"/>
    </location>
</feature>
<dbReference type="eggNOG" id="ENOG503082Q">
    <property type="taxonomic scope" value="Bacteria"/>
</dbReference>
<dbReference type="STRING" id="266809.PM03_00585"/>
<evidence type="ECO:0000313" key="4">
    <source>
        <dbReference type="Proteomes" id="UP000051298"/>
    </source>
</evidence>
<evidence type="ECO:0000256" key="2">
    <source>
        <dbReference type="SAM" id="SignalP"/>
    </source>
</evidence>
<sequence length="238" mass="25898">MRHTLAIALVLGLLGLPLHAQQVDEGRFDVILRGIPAGQLVFKAEQAGGRYAVAGKVQSTGIVAALLTFRYDATARGTVTPNGFRPSFYSQDTDRRGRKARAEMSYSAGVPRPPQITPPRGRAQYDLDPATQGGTIDPLTAIFAVLRDQPRESACNTSLTLFDGRRRTQLTLGAPTVQPDGTATCTGEYTRLGGFSPEDLAERSVFPMTLRLQPMADKLRVTEVRVPTVYGDAVLRRR</sequence>
<dbReference type="Proteomes" id="UP000051298">
    <property type="component" value="Unassembled WGS sequence"/>
</dbReference>
<dbReference type="AlphaFoldDB" id="A0A0P1F251"/>
<keyword evidence="2" id="KW-0732">Signal</keyword>
<name>A0A0P1F251_9RHOB</name>
<evidence type="ECO:0008006" key="5">
    <source>
        <dbReference type="Google" id="ProtNLM"/>
    </source>
</evidence>